<dbReference type="InterPro" id="IPR008828">
    <property type="entry name" value="Sin1/Avo1"/>
</dbReference>
<comment type="caution">
    <text evidence="3">The sequence shown here is derived from an EMBL/GenBank/DDBJ whole genome shotgun (WGS) entry which is preliminary data.</text>
</comment>
<dbReference type="Proteomes" id="UP001266305">
    <property type="component" value="Unassembled WGS sequence"/>
</dbReference>
<protein>
    <submittedName>
        <fullName evidence="3">Target of rapamycin complex 2 subunit mapkap1</fullName>
    </submittedName>
</protein>
<evidence type="ECO:0000259" key="2">
    <source>
        <dbReference type="Pfam" id="PF16978"/>
    </source>
</evidence>
<sequence length="71" mass="7770">MEFPTGEIGSSVDNVSAYCLHIAEDDGEVDTDFPPLDSNEPIHKFGFSTLALVEKYSSPGLTSKESLFVRM</sequence>
<keyword evidence="4" id="KW-1185">Reference proteome</keyword>
<proteinExistence type="inferred from homology"/>
<organism evidence="3 4">
    <name type="scientific">Saguinus oedipus</name>
    <name type="common">Cotton-top tamarin</name>
    <name type="synonym">Oedipomidas oedipus</name>
    <dbReference type="NCBI Taxonomy" id="9490"/>
    <lineage>
        <taxon>Eukaryota</taxon>
        <taxon>Metazoa</taxon>
        <taxon>Chordata</taxon>
        <taxon>Craniata</taxon>
        <taxon>Vertebrata</taxon>
        <taxon>Euteleostomi</taxon>
        <taxon>Mammalia</taxon>
        <taxon>Eutheria</taxon>
        <taxon>Euarchontoglires</taxon>
        <taxon>Primates</taxon>
        <taxon>Haplorrhini</taxon>
        <taxon>Platyrrhini</taxon>
        <taxon>Cebidae</taxon>
        <taxon>Callitrichinae</taxon>
        <taxon>Saguinus</taxon>
    </lineage>
</organism>
<accession>A0ABQ9WG98</accession>
<dbReference type="Pfam" id="PF16978">
    <property type="entry name" value="CRIM"/>
    <property type="match status" value="1"/>
</dbReference>
<feature type="domain" description="CRIM" evidence="2">
    <location>
        <begin position="11"/>
        <end position="56"/>
    </location>
</feature>
<evidence type="ECO:0000313" key="3">
    <source>
        <dbReference type="EMBL" id="KAK2120321.1"/>
    </source>
</evidence>
<dbReference type="EMBL" id="JASSZA010000001">
    <property type="protein sequence ID" value="KAK2120321.1"/>
    <property type="molecule type" value="Genomic_DNA"/>
</dbReference>
<dbReference type="InterPro" id="IPR031567">
    <property type="entry name" value="CRIM_dom"/>
</dbReference>
<evidence type="ECO:0000256" key="1">
    <source>
        <dbReference type="ARBA" id="ARBA00009407"/>
    </source>
</evidence>
<evidence type="ECO:0000313" key="4">
    <source>
        <dbReference type="Proteomes" id="UP001266305"/>
    </source>
</evidence>
<dbReference type="PANTHER" id="PTHR13335">
    <property type="entry name" value="TARGET OF RAPAMYCIN COMPLEX 2 SUBUNIT MAPKAP1"/>
    <property type="match status" value="1"/>
</dbReference>
<name>A0ABQ9WG98_SAGOE</name>
<dbReference type="PANTHER" id="PTHR13335:SF1">
    <property type="entry name" value="TARGET OF RAPAMYCIN COMPLEX 2 SUBUNIT MAPKAP1"/>
    <property type="match status" value="1"/>
</dbReference>
<gene>
    <name evidence="3" type="primary">MAPKAP1_2</name>
    <name evidence="3" type="ORF">P7K49_001707</name>
</gene>
<comment type="similarity">
    <text evidence="1">Belongs to the SIN1 family.</text>
</comment>
<reference evidence="3 4" key="1">
    <citation type="submission" date="2023-05" db="EMBL/GenBank/DDBJ databases">
        <title>B98-5 Cell Line De Novo Hybrid Assembly: An Optical Mapping Approach.</title>
        <authorList>
            <person name="Kananen K."/>
            <person name="Auerbach J.A."/>
            <person name="Kautto E."/>
            <person name="Blachly J.S."/>
        </authorList>
    </citation>
    <scope>NUCLEOTIDE SEQUENCE [LARGE SCALE GENOMIC DNA]</scope>
    <source>
        <strain evidence="3">B95-8</strain>
        <tissue evidence="3">Cell line</tissue>
    </source>
</reference>